<proteinExistence type="predicted"/>
<dbReference type="InterPro" id="IPR027417">
    <property type="entry name" value="P-loop_NTPase"/>
</dbReference>
<name>A0A0F7L5C4_9VIRU</name>
<reference evidence="1" key="1">
    <citation type="journal article" date="2015" name="Front. Microbiol.">
        <title>Combining genomic sequencing methods to explore viral diversity and reveal potential virus-host interactions.</title>
        <authorList>
            <person name="Chow C.E."/>
            <person name="Winget D.M."/>
            <person name="White R.A.III."/>
            <person name="Hallam S.J."/>
            <person name="Suttle C.A."/>
        </authorList>
    </citation>
    <scope>NUCLEOTIDE SEQUENCE</scope>
    <source>
        <strain evidence="1">Oxic1_2</strain>
    </source>
</reference>
<reference evidence="1" key="2">
    <citation type="submission" date="2015-03" db="EMBL/GenBank/DDBJ databases">
        <authorList>
            <person name="Chow C.-E.T."/>
            <person name="Winget D.M."/>
            <person name="White R.A.III."/>
            <person name="Hallam S.J."/>
            <person name="Suttle C.A."/>
        </authorList>
    </citation>
    <scope>NUCLEOTIDE SEQUENCE</scope>
    <source>
        <strain evidence="1">Oxic1_2</strain>
    </source>
</reference>
<dbReference type="Gene3D" id="3.40.50.300">
    <property type="entry name" value="P-loop containing nucleotide triphosphate hydrolases"/>
    <property type="match status" value="1"/>
</dbReference>
<dbReference type="Gene3D" id="3.30.420.280">
    <property type="match status" value="1"/>
</dbReference>
<protein>
    <submittedName>
        <fullName evidence="1">Uncharacterized protein</fullName>
    </submittedName>
</protein>
<dbReference type="Pfam" id="PF03237">
    <property type="entry name" value="Terminase_6N"/>
    <property type="match status" value="1"/>
</dbReference>
<sequence length="437" mass="49988">MNQSQSKSPGKKTTPKPVVKIEIPYKPRPYQLEVHNSLKRFSVLVCHRRFGKSVLAINELIKTAADKPRSLCAFIAPTYRQGKSIAWEYLKQYTAPLMKYGGGRNETELRIDLFNNSRIQIFGADNPDSIRGMGFDKVVMDEYAIMSPRVWTEIVRPAVSDKLGSVLFIGTPMGHNQFWEVFDFAQRGHKDWYGKLYRASETKVIPDDELEQAKAIMSPEQYEQEFECSFTAAVSGSYFGRLITKADKEKRIGEVPVDEAVGVETWWDLGIGDSTAIWFAQRVGQEIHLIDYYETSGESLAHYADVLSDKDYAYSRHIAPHDIMARELGTGKSRLEVSQELGIDFEVAPKLEVDHGIESVRNTLPNCYFDRVKCKTGLDALRQYRKQWDDKNQVFKNKPLHDWCSHASDAFRYGCVHDPIDTSDWDKPINIDTKYVV</sequence>
<organism evidence="1">
    <name type="scientific">uncultured marine virus</name>
    <dbReference type="NCBI Taxonomy" id="186617"/>
    <lineage>
        <taxon>Viruses</taxon>
        <taxon>environmental samples</taxon>
    </lineage>
</organism>
<dbReference type="EMBL" id="KR029597">
    <property type="protein sequence ID" value="AKH47734.1"/>
    <property type="molecule type" value="Genomic_DNA"/>
</dbReference>
<accession>A0A0F7L5C4</accession>
<evidence type="ECO:0000313" key="1">
    <source>
        <dbReference type="EMBL" id="AKH47734.1"/>
    </source>
</evidence>